<reference evidence="1 2" key="1">
    <citation type="submission" date="2017-06" db="EMBL/GenBank/DDBJ databases">
        <title>Reclassification of a Polynucleobacter cosmopolitanus strain isolated from tropical Lake Victoria as Polynucleobacter victoriensis comb. nov.</title>
        <authorList>
            <person name="Hahn M.W."/>
        </authorList>
    </citation>
    <scope>NUCLEOTIDE SEQUENCE [LARGE SCALE GENOMIC DNA]</scope>
    <source>
        <strain evidence="1 2">MWH-MoIso2</strain>
    </source>
</reference>
<organism evidence="1 2">
    <name type="scientific">Polynucleobacter cosmopolitanus</name>
    <dbReference type="NCBI Taxonomy" id="351345"/>
    <lineage>
        <taxon>Bacteria</taxon>
        <taxon>Pseudomonadati</taxon>
        <taxon>Pseudomonadota</taxon>
        <taxon>Betaproteobacteria</taxon>
        <taxon>Burkholderiales</taxon>
        <taxon>Burkholderiaceae</taxon>
        <taxon>Polynucleobacter</taxon>
    </lineage>
</organism>
<dbReference type="EMBL" id="NJGG01000002">
    <property type="protein sequence ID" value="OXL14997.1"/>
    <property type="molecule type" value="Genomic_DNA"/>
</dbReference>
<dbReference type="OrthoDB" id="9146575at2"/>
<dbReference type="InterPro" id="IPR029058">
    <property type="entry name" value="AB_hydrolase_fold"/>
</dbReference>
<dbReference type="AlphaFoldDB" id="A0A229FSL6"/>
<evidence type="ECO:0008006" key="3">
    <source>
        <dbReference type="Google" id="ProtNLM"/>
    </source>
</evidence>
<dbReference type="SUPFAM" id="SSF53474">
    <property type="entry name" value="alpha/beta-Hydrolases"/>
    <property type="match status" value="1"/>
</dbReference>
<gene>
    <name evidence="1" type="ORF">AOC33_06685</name>
</gene>
<sequence>MKTLFSLSKTLVFVFPTFITFGLLNVALLNLAFAQSTAVPEHAIGLKEQLISVELSPRIQQQGLLSLAANSTAPTRLAVLFPGYPSVVRPVVEGQSMISSKLSGNFLIRSRRHLATDAIATLVVDCHSDSGDYCSSSYQASSKRHQDVLKLIQEVKKQYPSIQEIWAIGTSMGTVSSSFVLTHEPSIYKGAIHTASITEPNARNSYPEFNNFDYAKANHIFIHHLNDPCYLTTHSAAKSIAEKYKRPLITVKGGSGFSGDACKAYSEHGFRGKEKEVMTAIGKILMTAKVETLLID</sequence>
<name>A0A229FSL6_9BURK</name>
<dbReference type="Gene3D" id="3.40.50.1820">
    <property type="entry name" value="alpha/beta hydrolase"/>
    <property type="match status" value="1"/>
</dbReference>
<dbReference type="RefSeq" id="WP_089516020.1">
    <property type="nucleotide sequence ID" value="NZ_NJGG01000002.1"/>
</dbReference>
<evidence type="ECO:0000313" key="2">
    <source>
        <dbReference type="Proteomes" id="UP000215188"/>
    </source>
</evidence>
<dbReference type="Proteomes" id="UP000215188">
    <property type="component" value="Unassembled WGS sequence"/>
</dbReference>
<protein>
    <recommendedName>
        <fullName evidence="3">Peptidase S9 prolyl oligopeptidase catalytic domain-containing protein</fullName>
    </recommendedName>
</protein>
<comment type="caution">
    <text evidence="1">The sequence shown here is derived from an EMBL/GenBank/DDBJ whole genome shotgun (WGS) entry which is preliminary data.</text>
</comment>
<accession>A0A229FSL6</accession>
<proteinExistence type="predicted"/>
<evidence type="ECO:0000313" key="1">
    <source>
        <dbReference type="EMBL" id="OXL14997.1"/>
    </source>
</evidence>
<keyword evidence="2" id="KW-1185">Reference proteome</keyword>